<sequence length="116" mass="12432">MVVCDRPQAVVPWALSSLTQVTKTTSNTVFFSGTSRRTLPQCGQPGSDNRPHTSNSTQDHCIHDHFPSSIPIIPPSSTFTFKLPFSTSPSGVTTANDSSAQNTVPGLLKPLPQTTH</sequence>
<feature type="compositionally biased region" description="Polar residues" evidence="1">
    <location>
        <begin position="44"/>
        <end position="59"/>
    </location>
</feature>
<feature type="compositionally biased region" description="Polar residues" evidence="1">
    <location>
        <begin position="88"/>
        <end position="104"/>
    </location>
</feature>
<dbReference type="WBParaSite" id="SMTH1_86790.1">
    <property type="protein sequence ID" value="SMTH1_86790.1"/>
    <property type="gene ID" value="SMTH1_86790"/>
</dbReference>
<evidence type="ECO:0000313" key="3">
    <source>
        <dbReference type="WBParaSite" id="SMTH1_86790.1"/>
    </source>
</evidence>
<name>A0AA85BWU9_9TREM</name>
<organism evidence="2 3">
    <name type="scientific">Schistosoma mattheei</name>
    <dbReference type="NCBI Taxonomy" id="31246"/>
    <lineage>
        <taxon>Eukaryota</taxon>
        <taxon>Metazoa</taxon>
        <taxon>Spiralia</taxon>
        <taxon>Lophotrochozoa</taxon>
        <taxon>Platyhelminthes</taxon>
        <taxon>Trematoda</taxon>
        <taxon>Digenea</taxon>
        <taxon>Strigeidida</taxon>
        <taxon>Schistosomatoidea</taxon>
        <taxon>Schistosomatidae</taxon>
        <taxon>Schistosoma</taxon>
    </lineage>
</organism>
<feature type="region of interest" description="Disordered" evidence="1">
    <location>
        <begin position="88"/>
        <end position="116"/>
    </location>
</feature>
<evidence type="ECO:0000313" key="2">
    <source>
        <dbReference type="Proteomes" id="UP000050791"/>
    </source>
</evidence>
<reference evidence="3" key="1">
    <citation type="submission" date="2023-11" db="UniProtKB">
        <authorList>
            <consortium name="WormBaseParasite"/>
        </authorList>
    </citation>
    <scope>IDENTIFICATION</scope>
</reference>
<accession>A0AA85BWU9</accession>
<dbReference type="AlphaFoldDB" id="A0AA85BWU9"/>
<dbReference type="Proteomes" id="UP000050791">
    <property type="component" value="Unassembled WGS sequence"/>
</dbReference>
<protein>
    <submittedName>
        <fullName evidence="3">Uncharacterized protein</fullName>
    </submittedName>
</protein>
<evidence type="ECO:0000256" key="1">
    <source>
        <dbReference type="SAM" id="MobiDB-lite"/>
    </source>
</evidence>
<feature type="region of interest" description="Disordered" evidence="1">
    <location>
        <begin position="34"/>
        <end position="67"/>
    </location>
</feature>
<proteinExistence type="predicted"/>